<name>A0A1A9UX95_GLOAU</name>
<proteinExistence type="predicted"/>
<keyword evidence="1" id="KW-1133">Transmembrane helix</keyword>
<protein>
    <submittedName>
        <fullName evidence="2">Uncharacterized protein</fullName>
    </submittedName>
</protein>
<dbReference type="VEuPathDB" id="VectorBase:GAUT018786"/>
<evidence type="ECO:0000256" key="1">
    <source>
        <dbReference type="SAM" id="Phobius"/>
    </source>
</evidence>
<feature type="transmembrane region" description="Helical" evidence="1">
    <location>
        <begin position="31"/>
        <end position="51"/>
    </location>
</feature>
<sequence length="125" mass="14057">MKYVIADNSAVQCSAVCNINFLNSNAWLAGWLPGCKACLLTLVILYLGNFVNTNRTSNKFSINSKALTTIIRQILSLKAHLTCVRNQVYVYPSARSFALQESTNAGRHNYLKSQINFLFKNMIYV</sequence>
<evidence type="ECO:0000313" key="2">
    <source>
        <dbReference type="EnsemblMetazoa" id="GAUT018786-PA"/>
    </source>
</evidence>
<reference evidence="2" key="1">
    <citation type="submission" date="2020-05" db="UniProtKB">
        <authorList>
            <consortium name="EnsemblMetazoa"/>
        </authorList>
    </citation>
    <scope>IDENTIFICATION</scope>
    <source>
        <strain evidence="2">TTRI</strain>
    </source>
</reference>
<accession>A0A1A9UX95</accession>
<keyword evidence="1" id="KW-0812">Transmembrane</keyword>
<dbReference type="Proteomes" id="UP000078200">
    <property type="component" value="Unassembled WGS sequence"/>
</dbReference>
<organism evidence="2 3">
    <name type="scientific">Glossina austeni</name>
    <name type="common">Savannah tsetse fly</name>
    <dbReference type="NCBI Taxonomy" id="7395"/>
    <lineage>
        <taxon>Eukaryota</taxon>
        <taxon>Metazoa</taxon>
        <taxon>Ecdysozoa</taxon>
        <taxon>Arthropoda</taxon>
        <taxon>Hexapoda</taxon>
        <taxon>Insecta</taxon>
        <taxon>Pterygota</taxon>
        <taxon>Neoptera</taxon>
        <taxon>Endopterygota</taxon>
        <taxon>Diptera</taxon>
        <taxon>Brachycera</taxon>
        <taxon>Muscomorpha</taxon>
        <taxon>Hippoboscoidea</taxon>
        <taxon>Glossinidae</taxon>
        <taxon>Glossina</taxon>
    </lineage>
</organism>
<dbReference type="EnsemblMetazoa" id="GAUT018786-RA">
    <property type="protein sequence ID" value="GAUT018786-PA"/>
    <property type="gene ID" value="GAUT018786"/>
</dbReference>
<keyword evidence="3" id="KW-1185">Reference proteome</keyword>
<dbReference type="AlphaFoldDB" id="A0A1A9UX95"/>
<evidence type="ECO:0000313" key="3">
    <source>
        <dbReference type="Proteomes" id="UP000078200"/>
    </source>
</evidence>
<keyword evidence="1" id="KW-0472">Membrane</keyword>